<feature type="domain" description="B box-type" evidence="3">
    <location>
        <begin position="5"/>
        <end position="55"/>
    </location>
</feature>
<dbReference type="InterPro" id="IPR000315">
    <property type="entry name" value="Znf_B-box"/>
</dbReference>
<evidence type="ECO:0000256" key="2">
    <source>
        <dbReference type="SAM" id="Coils"/>
    </source>
</evidence>
<dbReference type="InterPro" id="IPR011042">
    <property type="entry name" value="6-blade_b-propeller_TolB-like"/>
</dbReference>
<dbReference type="SUPFAM" id="SSF101898">
    <property type="entry name" value="NHL repeat"/>
    <property type="match status" value="1"/>
</dbReference>
<protein>
    <recommendedName>
        <fullName evidence="3">B box-type domain-containing protein</fullName>
    </recommendedName>
</protein>
<dbReference type="GO" id="GO:0008270">
    <property type="term" value="F:zinc ion binding"/>
    <property type="evidence" value="ECO:0007669"/>
    <property type="project" value="UniProtKB-KW"/>
</dbReference>
<evidence type="ECO:0000313" key="5">
    <source>
        <dbReference type="Proteomes" id="UP000596742"/>
    </source>
</evidence>
<evidence type="ECO:0000313" key="4">
    <source>
        <dbReference type="EMBL" id="VDH98157.1"/>
    </source>
</evidence>
<dbReference type="SMART" id="SM00336">
    <property type="entry name" value="BBOX"/>
    <property type="match status" value="2"/>
</dbReference>
<dbReference type="PANTHER" id="PTHR25462:SF296">
    <property type="entry name" value="MEIOTIC P26, ISOFORM F"/>
    <property type="match status" value="1"/>
</dbReference>
<dbReference type="PROSITE" id="PS50119">
    <property type="entry name" value="ZF_BBOX"/>
    <property type="match status" value="1"/>
</dbReference>
<sequence>MATNEIALFCDVCQNRDLNKSAEEYCPQCEEFLCTECSEHHKLSKLLKSHQTITVDKYNKLPSFIKQMSQNCEEHDSFLEVYCKSHDSLCCKRCLISSHKECKETIFVEDFLALSSRHQSAALDNVEKVLKDLDDNICFAIKDRNRNLTELREQKRVIAEQIKEKRQQIKTFLNNLEEAITEKLSATEKEYCLEIEKVIEKLNERKKKVDEIKNDVESMKQFASNLQIFMGTKKFEENVSTTELNVQSLFDNASLDNITMVCTLNENLNRLINDIKTFGDIEVNKYEKHASFSWKGNKSAQFFKPMPGDKSIEYINVRLVRKIEIDRNDLSGCGMSETGKLLFLQAHKNTLLIYEADGEFNSKMHIKPVPSKIGYDLAVVDSNTVAVSSGGNCPYAIYFIDTNTTEMQQVFDLNDFCYGLSYHNGSFVVCTDIKGIQIFDRSHENATNFRLLPNSPQQVSYTYVTSNENFIFHSNCYDHSVVCYDFNGQVQWIYSDSLLRKPCGITLDSHSNIYVVGFDSNNIVVISPNGKQAKELIGACDGLSNPRAIHFDKTKSLLLVANYNEAAFLFRV</sequence>
<dbReference type="OrthoDB" id="6126246at2759"/>
<proteinExistence type="predicted"/>
<keyword evidence="1" id="KW-0863">Zinc-finger</keyword>
<dbReference type="CDD" id="cd19804">
    <property type="entry name" value="Bbox1_TRIM19_C-V"/>
    <property type="match status" value="1"/>
</dbReference>
<dbReference type="Gene3D" id="3.30.160.60">
    <property type="entry name" value="Classic Zinc Finger"/>
    <property type="match status" value="1"/>
</dbReference>
<feature type="coiled-coil region" evidence="2">
    <location>
        <begin position="141"/>
        <end position="219"/>
    </location>
</feature>
<keyword evidence="1" id="KW-0862">Zinc</keyword>
<dbReference type="SUPFAM" id="SSF57845">
    <property type="entry name" value="B-box zinc-binding domain"/>
    <property type="match status" value="1"/>
</dbReference>
<dbReference type="AlphaFoldDB" id="A0A8B6C224"/>
<reference evidence="4" key="1">
    <citation type="submission" date="2018-11" db="EMBL/GenBank/DDBJ databases">
        <authorList>
            <person name="Alioto T."/>
            <person name="Alioto T."/>
        </authorList>
    </citation>
    <scope>NUCLEOTIDE SEQUENCE</scope>
</reference>
<dbReference type="PANTHER" id="PTHR25462">
    <property type="entry name" value="BONUS, ISOFORM C-RELATED"/>
    <property type="match status" value="1"/>
</dbReference>
<dbReference type="EMBL" id="UYJE01000978">
    <property type="protein sequence ID" value="VDH98157.1"/>
    <property type="molecule type" value="Genomic_DNA"/>
</dbReference>
<keyword evidence="5" id="KW-1185">Reference proteome</keyword>
<name>A0A8B6C224_MYTGA</name>
<keyword evidence="2" id="KW-0175">Coiled coil</keyword>
<accession>A0A8B6C224</accession>
<keyword evidence="1" id="KW-0479">Metal-binding</keyword>
<organism evidence="4 5">
    <name type="scientific">Mytilus galloprovincialis</name>
    <name type="common">Mediterranean mussel</name>
    <dbReference type="NCBI Taxonomy" id="29158"/>
    <lineage>
        <taxon>Eukaryota</taxon>
        <taxon>Metazoa</taxon>
        <taxon>Spiralia</taxon>
        <taxon>Lophotrochozoa</taxon>
        <taxon>Mollusca</taxon>
        <taxon>Bivalvia</taxon>
        <taxon>Autobranchia</taxon>
        <taxon>Pteriomorphia</taxon>
        <taxon>Mytilida</taxon>
        <taxon>Mytiloidea</taxon>
        <taxon>Mytilidae</taxon>
        <taxon>Mytilinae</taxon>
        <taxon>Mytilus</taxon>
    </lineage>
</organism>
<evidence type="ECO:0000256" key="1">
    <source>
        <dbReference type="PROSITE-ProRule" id="PRU00024"/>
    </source>
</evidence>
<dbReference type="Proteomes" id="UP000596742">
    <property type="component" value="Unassembled WGS sequence"/>
</dbReference>
<dbReference type="Gene3D" id="2.120.10.30">
    <property type="entry name" value="TolB, C-terminal domain"/>
    <property type="match status" value="1"/>
</dbReference>
<comment type="caution">
    <text evidence="4">The sequence shown here is derived from an EMBL/GenBank/DDBJ whole genome shotgun (WGS) entry which is preliminary data.</text>
</comment>
<gene>
    <name evidence="4" type="ORF">MGAL_10B047629</name>
</gene>
<evidence type="ECO:0000259" key="3">
    <source>
        <dbReference type="PROSITE" id="PS50119"/>
    </source>
</evidence>
<dbReference type="InterPro" id="IPR047153">
    <property type="entry name" value="TRIM45/56/19-like"/>
</dbReference>